<dbReference type="Proteomes" id="UP000307592">
    <property type="component" value="Unassembled WGS sequence"/>
</dbReference>
<accession>A0A5C4RN16</accession>
<organism evidence="1 2">
    <name type="scientific">Photorhabdus luminescens subsp. sonorensis</name>
    <dbReference type="NCBI Taxonomy" id="1173677"/>
    <lineage>
        <taxon>Bacteria</taxon>
        <taxon>Pseudomonadati</taxon>
        <taxon>Pseudomonadota</taxon>
        <taxon>Gammaproteobacteria</taxon>
        <taxon>Enterobacterales</taxon>
        <taxon>Morganellaceae</taxon>
        <taxon>Photorhabdus</taxon>
    </lineage>
</organism>
<evidence type="ECO:0000313" key="2">
    <source>
        <dbReference type="Proteomes" id="UP000307592"/>
    </source>
</evidence>
<sequence>MRYRKLINLKDVVVMTSFIHSEIYNFTNEWRFTKQICLNNRAVVWIE</sequence>
<protein>
    <submittedName>
        <fullName evidence="1">AlpA family phage regulatory protein</fullName>
    </submittedName>
</protein>
<dbReference type="InterPro" id="IPR010260">
    <property type="entry name" value="AlpA"/>
</dbReference>
<reference evidence="1 2" key="1">
    <citation type="submission" date="2019-01" db="EMBL/GenBank/DDBJ databases">
        <title>Draft genome assembly of Photorhabdus luminescens subsp. sonorensis Caborca.</title>
        <authorList>
            <person name="Duong D.A."/>
            <person name="Espinosa-Artiles P."/>
            <person name="Orozco R.A."/>
            <person name="Molnar I."/>
            <person name="Stock P."/>
        </authorList>
    </citation>
    <scope>NUCLEOTIDE SEQUENCE [LARGE SCALE GENOMIC DNA]</scope>
    <source>
        <strain evidence="1 2">Caborca</strain>
    </source>
</reference>
<dbReference type="EMBL" id="SBIJ01000001">
    <property type="protein sequence ID" value="TNH45154.1"/>
    <property type="molecule type" value="Genomic_DNA"/>
</dbReference>
<comment type="caution">
    <text evidence="1">The sequence shown here is derived from an EMBL/GenBank/DDBJ whole genome shotgun (WGS) entry which is preliminary data.</text>
</comment>
<gene>
    <name evidence="1" type="ORF">EP164_00200</name>
</gene>
<dbReference type="RefSeq" id="WP_139654126.1">
    <property type="nucleotide sequence ID" value="NZ_CAWOQH010000001.1"/>
</dbReference>
<dbReference type="Pfam" id="PF05930">
    <property type="entry name" value="Phage_AlpA"/>
    <property type="match status" value="1"/>
</dbReference>
<proteinExistence type="predicted"/>
<dbReference type="AlphaFoldDB" id="A0A5C4RN16"/>
<name>A0A5C4RN16_PHOLU</name>
<evidence type="ECO:0000313" key="1">
    <source>
        <dbReference type="EMBL" id="TNH45154.1"/>
    </source>
</evidence>